<keyword evidence="9" id="KW-0560">Oxidoreductase</keyword>
<dbReference type="PANTHER" id="PTHR45476:SF4">
    <property type="entry name" value="CHLORIDE INTRACELLULAR CHANNEL PROTEIN 5"/>
    <property type="match status" value="1"/>
</dbReference>
<evidence type="ECO:0000256" key="13">
    <source>
        <dbReference type="ARBA" id="ARBA00023214"/>
    </source>
</evidence>
<evidence type="ECO:0000256" key="7">
    <source>
        <dbReference type="ARBA" id="ARBA00022882"/>
    </source>
</evidence>
<reference evidence="18 19" key="2">
    <citation type="journal article" date="2023" name="Mol. Biol. Evol.">
        <title>Genomics of Secondarily Temperate Adaptation in the Only Non-Antarctic Icefish.</title>
        <authorList>
            <person name="Rivera-Colon A.G."/>
            <person name="Rayamajhi N."/>
            <person name="Minhas B.F."/>
            <person name="Madrigal G."/>
            <person name="Bilyk K.T."/>
            <person name="Yoon V."/>
            <person name="Hune M."/>
            <person name="Gregory S."/>
            <person name="Cheng C.H.C."/>
            <person name="Catchen J.M."/>
        </authorList>
    </citation>
    <scope>NUCLEOTIDE SEQUENCE [LARGE SCALE GENOMIC DNA]</scope>
    <source>
        <strain evidence="18">JMC-PN-2008</strain>
    </source>
</reference>
<evidence type="ECO:0000256" key="12">
    <source>
        <dbReference type="ARBA" id="ARBA00023173"/>
    </source>
</evidence>
<comment type="domain">
    <text evidence="16">Members of this family may change from a globular, soluble state to a state where the N-terminal domain is inserted into the membrane and functions as chloride channel. A conformation change of the N-terminal domain is thought to expose hydrophobic surfaces that trigger membrane insertion.</text>
</comment>
<dbReference type="GO" id="GO:0016491">
    <property type="term" value="F:oxidoreductase activity"/>
    <property type="evidence" value="ECO:0007669"/>
    <property type="project" value="UniProtKB-KW"/>
</dbReference>
<dbReference type="EMBL" id="JAUZQC010000020">
    <property type="protein sequence ID" value="KAK5853221.1"/>
    <property type="molecule type" value="Genomic_DNA"/>
</dbReference>
<dbReference type="GO" id="GO:0005886">
    <property type="term" value="C:plasma membrane"/>
    <property type="evidence" value="ECO:0007669"/>
    <property type="project" value="UniProtKB-SubCell"/>
</dbReference>
<dbReference type="GO" id="GO:0005737">
    <property type="term" value="C:cytoplasm"/>
    <property type="evidence" value="ECO:0007669"/>
    <property type="project" value="UniProtKB-SubCell"/>
</dbReference>
<keyword evidence="13 16" id="KW-0868">Chloride</keyword>
<comment type="similarity">
    <text evidence="2 16">Belongs to the chloride channel CLIC family.</text>
</comment>
<keyword evidence="6" id="KW-0812">Transmembrane</keyword>
<dbReference type="SUPFAM" id="SSF52833">
    <property type="entry name" value="Thioredoxin-like"/>
    <property type="match status" value="1"/>
</dbReference>
<keyword evidence="5 16" id="KW-0963">Cytoplasm</keyword>
<dbReference type="AlphaFoldDB" id="A0AAN7X2A4"/>
<keyword evidence="12 16" id="KW-0869">Chloride channel</keyword>
<comment type="caution">
    <text evidence="18">The sequence shown here is derived from an EMBL/GenBank/DDBJ whole genome shotgun (WGS) entry which is preliminary data.</text>
</comment>
<keyword evidence="3 16" id="KW-0813">Transport</keyword>
<evidence type="ECO:0000313" key="19">
    <source>
        <dbReference type="Proteomes" id="UP001346869"/>
    </source>
</evidence>
<dbReference type="Pfam" id="PF13410">
    <property type="entry name" value="GST_C_2"/>
    <property type="match status" value="1"/>
</dbReference>
<dbReference type="GO" id="GO:0034707">
    <property type="term" value="C:chloride channel complex"/>
    <property type="evidence" value="ECO:0007669"/>
    <property type="project" value="UniProtKB-KW"/>
</dbReference>
<accession>A0AAN7X2A4</accession>
<protein>
    <recommendedName>
        <fullName evidence="16">Chloride intracellular channel protein</fullName>
    </recommendedName>
</protein>
<feature type="domain" description="GST C-terminal" evidence="17">
    <location>
        <begin position="74"/>
        <end position="237"/>
    </location>
</feature>
<evidence type="ECO:0000256" key="2">
    <source>
        <dbReference type="ARBA" id="ARBA00007655"/>
    </source>
</evidence>
<dbReference type="InterPro" id="IPR010987">
    <property type="entry name" value="Glutathione-S-Trfase_C-like"/>
</dbReference>
<dbReference type="FunFam" id="3.40.30.10:FF:000021">
    <property type="entry name" value="Chloride intracellular channel 4"/>
    <property type="match status" value="1"/>
</dbReference>
<dbReference type="SUPFAM" id="SSF47616">
    <property type="entry name" value="GST C-terminal domain-like"/>
    <property type="match status" value="1"/>
</dbReference>
<evidence type="ECO:0000256" key="3">
    <source>
        <dbReference type="ARBA" id="ARBA00022448"/>
    </source>
</evidence>
<evidence type="ECO:0000256" key="9">
    <source>
        <dbReference type="ARBA" id="ARBA00023002"/>
    </source>
</evidence>
<evidence type="ECO:0000313" key="18">
    <source>
        <dbReference type="EMBL" id="KAK5853221.1"/>
    </source>
</evidence>
<keyword evidence="8" id="KW-1133">Transmembrane helix</keyword>
<dbReference type="FunFam" id="1.20.1050.10:FF:000001">
    <property type="entry name" value="Chloride intracellular channel 2"/>
    <property type="match status" value="1"/>
</dbReference>
<dbReference type="InterPro" id="IPR040079">
    <property type="entry name" value="Glutathione_S-Trfase"/>
</dbReference>
<dbReference type="InterPro" id="IPR053823">
    <property type="entry name" value="CLIC_N"/>
</dbReference>
<dbReference type="PANTHER" id="PTHR45476">
    <property type="entry name" value="CHLORIDE INTRACELLULAR CHANNEL PROTEIN 6-RELATED"/>
    <property type="match status" value="1"/>
</dbReference>
<evidence type="ECO:0000259" key="17">
    <source>
        <dbReference type="PROSITE" id="PS50405"/>
    </source>
</evidence>
<sequence>MSTHSQDRDPDIELFVKAGNDGESIGNCPFSQRLFMILWLKGVVFNVTTVDLKRKPADLHNLAPGTHPPFLTFDGEVKTDINKIEEFLEETLCPPKYPKLAAKQRESNTAGNDIFAKFSAFIKNTKPEANAVLEKGLNRALKKLDDYLNSTLPDEIDADSMEEEKGSNRDFLDGNELTLADCNLLPKLHIVKVVAKKYRNYDIPSEMTGVWRYLKNAYTRDEFTNTCAADLEIETAYKDVARRLAK</sequence>
<dbReference type="InterPro" id="IPR036282">
    <property type="entry name" value="Glutathione-S-Trfase_C_sf"/>
</dbReference>
<evidence type="ECO:0000256" key="10">
    <source>
        <dbReference type="ARBA" id="ARBA00023065"/>
    </source>
</evidence>
<dbReference type="Proteomes" id="UP001346869">
    <property type="component" value="Unassembled WGS sequence"/>
</dbReference>
<dbReference type="NCBIfam" id="TIGR00862">
    <property type="entry name" value="O-ClC"/>
    <property type="match status" value="1"/>
</dbReference>
<dbReference type="CDD" id="cd10297">
    <property type="entry name" value="GST_C_CLIC5"/>
    <property type="match status" value="1"/>
</dbReference>
<dbReference type="InterPro" id="IPR036249">
    <property type="entry name" value="Thioredoxin-like_sf"/>
</dbReference>
<evidence type="ECO:0000256" key="4">
    <source>
        <dbReference type="ARBA" id="ARBA00022475"/>
    </source>
</evidence>
<dbReference type="SFLD" id="SFLDS00019">
    <property type="entry name" value="Glutathione_Transferase_(cytos"/>
    <property type="match status" value="1"/>
</dbReference>
<dbReference type="SFLD" id="SFLDG00358">
    <property type="entry name" value="Main_(cytGST)"/>
    <property type="match status" value="1"/>
</dbReference>
<evidence type="ECO:0000256" key="5">
    <source>
        <dbReference type="ARBA" id="ARBA00022490"/>
    </source>
</evidence>
<dbReference type="CDD" id="cd03061">
    <property type="entry name" value="GST_N_CLIC"/>
    <property type="match status" value="1"/>
</dbReference>
<dbReference type="PRINTS" id="PR01263">
    <property type="entry name" value="INTCLCHANNEL"/>
</dbReference>
<keyword evidence="19" id="KW-1185">Reference proteome</keyword>
<dbReference type="GO" id="GO:0005254">
    <property type="term" value="F:chloride channel activity"/>
    <property type="evidence" value="ECO:0007669"/>
    <property type="project" value="UniProtKB-KW"/>
</dbReference>
<reference evidence="18 19" key="1">
    <citation type="journal article" date="2023" name="Genes (Basel)">
        <title>Chromosome-Level Genome Assembly and Circadian Gene Repertoire of the Patagonia Blennie Eleginops maclovinus-The Closest Ancestral Proxy of Antarctic Cryonotothenioids.</title>
        <authorList>
            <person name="Cheng C.C."/>
            <person name="Rivera-Colon A.G."/>
            <person name="Minhas B.F."/>
            <person name="Wilson L."/>
            <person name="Rayamajhi N."/>
            <person name="Vargas-Chacoff L."/>
            <person name="Catchen J.M."/>
        </authorList>
    </citation>
    <scope>NUCLEOTIDE SEQUENCE [LARGE SCALE GENOMIC DNA]</scope>
    <source>
        <strain evidence="18">JMC-PN-2008</strain>
    </source>
</reference>
<evidence type="ECO:0000256" key="11">
    <source>
        <dbReference type="ARBA" id="ARBA00023136"/>
    </source>
</evidence>
<evidence type="ECO:0000256" key="15">
    <source>
        <dbReference type="ARBA" id="ARBA00024167"/>
    </source>
</evidence>
<gene>
    <name evidence="18" type="ORF">PBY51_007027</name>
</gene>
<keyword evidence="4" id="KW-1003">Cell membrane</keyword>
<dbReference type="InterPro" id="IPR042069">
    <property type="entry name" value="CLIC5_C_GST"/>
</dbReference>
<name>A0AAN7X2A4_ELEMC</name>
<evidence type="ECO:0000256" key="1">
    <source>
        <dbReference type="ARBA" id="ARBA00004162"/>
    </source>
</evidence>
<comment type="catalytic activity">
    <reaction evidence="15">
        <text>chloride(in) = chloride(out)</text>
        <dbReference type="Rhea" id="RHEA:29823"/>
        <dbReference type="ChEBI" id="CHEBI:17996"/>
    </reaction>
</comment>
<evidence type="ECO:0000256" key="16">
    <source>
        <dbReference type="RuleBase" id="RU362009"/>
    </source>
</evidence>
<dbReference type="Pfam" id="PF22441">
    <property type="entry name" value="CLIC-like_N"/>
    <property type="match status" value="1"/>
</dbReference>
<keyword evidence="7 16" id="KW-0851">Voltage-gated channel</keyword>
<evidence type="ECO:0000256" key="14">
    <source>
        <dbReference type="ARBA" id="ARBA00023303"/>
    </source>
</evidence>
<organism evidence="18 19">
    <name type="scientific">Eleginops maclovinus</name>
    <name type="common">Patagonian blennie</name>
    <name type="synonym">Eleginus maclovinus</name>
    <dbReference type="NCBI Taxonomy" id="56733"/>
    <lineage>
        <taxon>Eukaryota</taxon>
        <taxon>Metazoa</taxon>
        <taxon>Chordata</taxon>
        <taxon>Craniata</taxon>
        <taxon>Vertebrata</taxon>
        <taxon>Euteleostomi</taxon>
        <taxon>Actinopterygii</taxon>
        <taxon>Neopterygii</taxon>
        <taxon>Teleostei</taxon>
        <taxon>Neoteleostei</taxon>
        <taxon>Acanthomorphata</taxon>
        <taxon>Eupercaria</taxon>
        <taxon>Perciformes</taxon>
        <taxon>Notothenioidei</taxon>
        <taxon>Eleginopidae</taxon>
        <taxon>Eleginops</taxon>
    </lineage>
</organism>
<dbReference type="PROSITE" id="PS50405">
    <property type="entry name" value="GST_CTER"/>
    <property type="match status" value="1"/>
</dbReference>
<evidence type="ECO:0000256" key="6">
    <source>
        <dbReference type="ARBA" id="ARBA00022692"/>
    </source>
</evidence>
<dbReference type="Gene3D" id="1.20.1050.10">
    <property type="match status" value="1"/>
</dbReference>
<dbReference type="Gene3D" id="3.40.30.10">
    <property type="entry name" value="Glutaredoxin"/>
    <property type="match status" value="1"/>
</dbReference>
<keyword evidence="10 16" id="KW-0406">Ion transport</keyword>
<keyword evidence="14 16" id="KW-0407">Ion channel</keyword>
<proteinExistence type="inferred from homology"/>
<dbReference type="InterPro" id="IPR002946">
    <property type="entry name" value="CLIC"/>
</dbReference>
<keyword evidence="11" id="KW-0472">Membrane</keyword>
<evidence type="ECO:0000256" key="8">
    <source>
        <dbReference type="ARBA" id="ARBA00022989"/>
    </source>
</evidence>
<comment type="subcellular location">
    <subcellularLocation>
        <location evidence="1">Cell membrane</location>
        <topology evidence="1">Single-pass membrane protein</topology>
    </subcellularLocation>
    <subcellularLocation>
        <location evidence="16">Membrane</location>
        <topology evidence="16">Single-pass membrane protein</topology>
    </subcellularLocation>
    <subcellularLocation>
        <location evidence="16">Cytoplasm</location>
    </subcellularLocation>
</comment>